<protein>
    <recommendedName>
        <fullName evidence="3">Hexosyltransferase</fullName>
    </recommendedName>
</protein>
<dbReference type="VEuPathDB" id="FungiDB:FOC1_g10006235"/>
<sequence>MTKPDGVVVSGLVFYGRRDRTSCMYYYLQQNMVDEGGWLDEVLWVVNTDDKDDLEYLEKIVAQEPQRHNLLYIKANKLSTNTYYKVWEHLERGKYYVKIDDGVVLPNAVLRGPP</sequence>
<evidence type="ECO:0008006" key="3">
    <source>
        <dbReference type="Google" id="ProtNLM"/>
    </source>
</evidence>
<evidence type="ECO:0000313" key="1">
    <source>
        <dbReference type="EMBL" id="SCO84723.1"/>
    </source>
</evidence>
<dbReference type="EMBL" id="FMJY01000005">
    <property type="protein sequence ID" value="SCO84723.1"/>
    <property type="molecule type" value="Genomic_DNA"/>
</dbReference>
<reference evidence="2" key="1">
    <citation type="submission" date="2016-09" db="EMBL/GenBank/DDBJ databases">
        <authorList>
            <person name="Guldener U."/>
        </authorList>
    </citation>
    <scope>NUCLEOTIDE SEQUENCE [LARGE SCALE GENOMIC DNA]</scope>
    <source>
        <strain evidence="2">V64-1</strain>
    </source>
</reference>
<organism evidence="1 2">
    <name type="scientific">Fusarium oxysporum</name>
    <name type="common">Fusarium vascular wilt</name>
    <dbReference type="NCBI Taxonomy" id="5507"/>
    <lineage>
        <taxon>Eukaryota</taxon>
        <taxon>Fungi</taxon>
        <taxon>Dikarya</taxon>
        <taxon>Ascomycota</taxon>
        <taxon>Pezizomycotina</taxon>
        <taxon>Sordariomycetes</taxon>
        <taxon>Hypocreomycetidae</taxon>
        <taxon>Hypocreales</taxon>
        <taxon>Nectriaceae</taxon>
        <taxon>Fusarium</taxon>
        <taxon>Fusarium oxysporum species complex</taxon>
    </lineage>
</organism>
<dbReference type="VEuPathDB" id="FungiDB:FOMG_17778"/>
<dbReference type="VEuPathDB" id="FungiDB:FOIG_16942"/>
<dbReference type="VEuPathDB" id="FungiDB:HZS61_006308"/>
<dbReference type="OrthoDB" id="5593235at2759"/>
<dbReference type="AlphaFoldDB" id="A0A2H3T7M3"/>
<name>A0A2H3T7M3_FUSOX</name>
<dbReference type="Proteomes" id="UP000219369">
    <property type="component" value="Unassembled WGS sequence"/>
</dbReference>
<proteinExistence type="predicted"/>
<gene>
    <name evidence="1" type="ORF">FRV6_08850</name>
</gene>
<accession>A0A2H3T7M3</accession>
<evidence type="ECO:0000313" key="2">
    <source>
        <dbReference type="Proteomes" id="UP000219369"/>
    </source>
</evidence>